<dbReference type="Pfam" id="PF09587">
    <property type="entry name" value="PGA_cap"/>
    <property type="match status" value="1"/>
</dbReference>
<evidence type="ECO:0000256" key="2">
    <source>
        <dbReference type="SAM" id="Phobius"/>
    </source>
</evidence>
<keyword evidence="2" id="KW-0812">Transmembrane</keyword>
<reference evidence="4 6" key="1">
    <citation type="submission" date="2020-06" db="EMBL/GenBank/DDBJ databases">
        <title>Anoxygenic phototrophic Chloroflexota member uses a Type I reaction center.</title>
        <authorList>
            <person name="Tsuji J.M."/>
            <person name="Shaw N.A."/>
            <person name="Nagashima S."/>
            <person name="Venkiteswaran J."/>
            <person name="Schiff S.L."/>
            <person name="Hanada S."/>
            <person name="Tank M."/>
            <person name="Neufeld J.D."/>
        </authorList>
    </citation>
    <scope>NUCLEOTIDE SEQUENCE [LARGE SCALE GENOMIC DNA]</scope>
    <source>
        <strain evidence="4">L227-S17</strain>
    </source>
</reference>
<dbReference type="SUPFAM" id="SSF56300">
    <property type="entry name" value="Metallo-dependent phosphatases"/>
    <property type="match status" value="1"/>
</dbReference>
<keyword evidence="7" id="KW-1185">Reference proteome</keyword>
<dbReference type="PANTHER" id="PTHR33393:SF13">
    <property type="entry name" value="PGA BIOSYNTHESIS PROTEIN CAPA"/>
    <property type="match status" value="1"/>
</dbReference>
<dbReference type="AlphaFoldDB" id="A0A8T7M6A2"/>
<dbReference type="InterPro" id="IPR052169">
    <property type="entry name" value="CW_Biosynth-Accessory"/>
</dbReference>
<dbReference type="Proteomes" id="UP000521676">
    <property type="component" value="Unassembled WGS sequence"/>
</dbReference>
<feature type="domain" description="Capsule synthesis protein CapA" evidence="3">
    <location>
        <begin position="49"/>
        <end position="292"/>
    </location>
</feature>
<keyword evidence="2" id="KW-1133">Transmembrane helix</keyword>
<sequence length="581" mass="63786">MSNGILKKAGIGFVSLLIYLLAGLALWFSLSHPKEQANPLIPQPDAQVTLLAVGDVMLGRDVALSSAAAPEKSDYPFAVMSKLRKGADLIFGDLESPIVAPVNRANASSGGYLFPADHESAGALKRNGFDIVTLANNHSLDYGIAGLRDTLSNLKFAGVAYVGAGDDAATANQVVYIERNGLKLAFIAATSVYPSGLDELQAASSPVALFEPKKILEAIRQARTQADAVIVALHWGDEYNSAASTAQRDFATQASEAGADLIIGAHSHVVGDFEIMNHTFVAYSLGNFVFDSRFPPETRQSVGLYIKLDKRGVSAVSAVPLKIEANRPDYYKPSELETAFTALSGHSLNLPPTEAAFWNGSEWRTTPALAYMRESKADSVSLPVSRTVQVRDIVADKGGYTTGRAVEDFSKELQTAERIELKNGTLRIWRFDLNSASWKLIWETKAGWQVEQFDFGDADADGRPELMFSMWKNDGWDDAGQYRSHPFVYGWRRDAFRPVWAGSALTDPIREFALTDLADDGGNELVVLEGKYSDERTTPARYFTIWRWMGWGYELLYRSEAGSYTALSELPGQPYVFFRHN</sequence>
<feature type="transmembrane region" description="Helical" evidence="2">
    <location>
        <begin position="12"/>
        <end position="30"/>
    </location>
</feature>
<dbReference type="InterPro" id="IPR029052">
    <property type="entry name" value="Metallo-depent_PP-like"/>
</dbReference>
<evidence type="ECO:0000313" key="4">
    <source>
        <dbReference type="EMBL" id="NWJ47599.1"/>
    </source>
</evidence>
<dbReference type="EMBL" id="JACATZ010000003">
    <property type="protein sequence ID" value="NWJ47599.1"/>
    <property type="molecule type" value="Genomic_DNA"/>
</dbReference>
<dbReference type="InterPro" id="IPR019079">
    <property type="entry name" value="Capsule_synth_CapA"/>
</dbReference>
<dbReference type="InterPro" id="IPR028994">
    <property type="entry name" value="Integrin_alpha_N"/>
</dbReference>
<dbReference type="Gene3D" id="3.60.21.10">
    <property type="match status" value="1"/>
</dbReference>
<evidence type="ECO:0000256" key="1">
    <source>
        <dbReference type="ARBA" id="ARBA00005662"/>
    </source>
</evidence>
<gene>
    <name evidence="4" type="ORF">HXX08_17220</name>
    <name evidence="5" type="ORF">OZ401_003128</name>
</gene>
<protein>
    <submittedName>
        <fullName evidence="4">CapA family protein</fullName>
    </submittedName>
</protein>
<name>A0A8T7M6A2_9CHLR</name>
<keyword evidence="2" id="KW-0472">Membrane</keyword>
<evidence type="ECO:0000313" key="6">
    <source>
        <dbReference type="Proteomes" id="UP000521676"/>
    </source>
</evidence>
<dbReference type="SUPFAM" id="SSF69318">
    <property type="entry name" value="Integrin alpha N-terminal domain"/>
    <property type="match status" value="1"/>
</dbReference>
<dbReference type="Proteomes" id="UP001431572">
    <property type="component" value="Chromosome 2"/>
</dbReference>
<dbReference type="PANTHER" id="PTHR33393">
    <property type="entry name" value="POLYGLUTAMINE SYNTHESIS ACCESSORY PROTEIN RV0574C-RELATED"/>
    <property type="match status" value="1"/>
</dbReference>
<accession>A0A8T7M6A2</accession>
<dbReference type="CDD" id="cd07381">
    <property type="entry name" value="MPP_CapA"/>
    <property type="match status" value="1"/>
</dbReference>
<organism evidence="4 6">
    <name type="scientific">Candidatus Chlorohelix allophototropha</name>
    <dbReference type="NCBI Taxonomy" id="3003348"/>
    <lineage>
        <taxon>Bacteria</taxon>
        <taxon>Bacillati</taxon>
        <taxon>Chloroflexota</taxon>
        <taxon>Chloroflexia</taxon>
        <taxon>Candidatus Chloroheliales</taxon>
        <taxon>Candidatus Chloroheliaceae</taxon>
        <taxon>Candidatus Chlorohelix</taxon>
    </lineage>
</organism>
<proteinExistence type="inferred from homology"/>
<dbReference type="RefSeq" id="WP_341471392.1">
    <property type="nucleotide sequence ID" value="NZ_CP128400.1"/>
</dbReference>
<dbReference type="EMBL" id="CP128400">
    <property type="protein sequence ID" value="WJW69511.1"/>
    <property type="molecule type" value="Genomic_DNA"/>
</dbReference>
<evidence type="ECO:0000313" key="5">
    <source>
        <dbReference type="EMBL" id="WJW69511.1"/>
    </source>
</evidence>
<reference evidence="5" key="2">
    <citation type="journal article" date="2024" name="Nature">
        <title>Anoxygenic phototroph of the Chloroflexota uses a type I reaction centre.</title>
        <authorList>
            <person name="Tsuji J.M."/>
            <person name="Shaw N.A."/>
            <person name="Nagashima S."/>
            <person name="Venkiteswaran J.J."/>
            <person name="Schiff S.L."/>
            <person name="Watanabe T."/>
            <person name="Fukui M."/>
            <person name="Hanada S."/>
            <person name="Tank M."/>
            <person name="Neufeld J.D."/>
        </authorList>
    </citation>
    <scope>NUCLEOTIDE SEQUENCE</scope>
    <source>
        <strain evidence="5">L227-S17</strain>
    </source>
</reference>
<evidence type="ECO:0000313" key="7">
    <source>
        <dbReference type="Proteomes" id="UP001431572"/>
    </source>
</evidence>
<evidence type="ECO:0000259" key="3">
    <source>
        <dbReference type="SMART" id="SM00854"/>
    </source>
</evidence>
<comment type="similarity">
    <text evidence="1">Belongs to the CapA family.</text>
</comment>
<dbReference type="SMART" id="SM00854">
    <property type="entry name" value="PGA_cap"/>
    <property type="match status" value="1"/>
</dbReference>